<dbReference type="PANTHER" id="PTHR36448:SF3">
    <property type="entry name" value="CUPIN TYPE-2 DOMAIN-CONTAINING PROTEIN"/>
    <property type="match status" value="1"/>
</dbReference>
<dbReference type="EMBL" id="JARVKF010000046">
    <property type="protein sequence ID" value="KAK9424124.1"/>
    <property type="molecule type" value="Genomic_DNA"/>
</dbReference>
<dbReference type="InterPro" id="IPR047121">
    <property type="entry name" value="YjiB-like"/>
</dbReference>
<proteinExistence type="predicted"/>
<dbReference type="Proteomes" id="UP001408356">
    <property type="component" value="Unassembled WGS sequence"/>
</dbReference>
<keyword evidence="2" id="KW-1185">Reference proteome</keyword>
<comment type="caution">
    <text evidence="1">The sequence shown here is derived from an EMBL/GenBank/DDBJ whole genome shotgun (WGS) entry which is preliminary data.</text>
</comment>
<evidence type="ECO:0008006" key="3">
    <source>
        <dbReference type="Google" id="ProtNLM"/>
    </source>
</evidence>
<sequence length="220" mass="24280">MVKVEQYILPPTSLIPNSPYPLVHYQGLLSREAQKSPNEAATTCHELFEKNGWAAQWIFRYGPTQASHYHSAVHECMTVLTGSARIRFGVADTVDDLEESTYGAGKERGGIEIEAEAGDVFIIPAGVSHKTFDTKPEAEFKLLTPGQWRAVEAQDKHNTLARLEFGGFTMMGAYPIGGRDWDFAKGGDHVGQFEKVWETDKPAKDPVLGEAEAGIVGTWR</sequence>
<dbReference type="Gene3D" id="2.60.120.10">
    <property type="entry name" value="Jelly Rolls"/>
    <property type="match status" value="1"/>
</dbReference>
<name>A0ABR2VC72_9PEZI</name>
<dbReference type="PANTHER" id="PTHR36448">
    <property type="entry name" value="BLR7373 PROTEIN"/>
    <property type="match status" value="1"/>
</dbReference>
<dbReference type="InterPro" id="IPR011051">
    <property type="entry name" value="RmlC_Cupin_sf"/>
</dbReference>
<evidence type="ECO:0000313" key="1">
    <source>
        <dbReference type="EMBL" id="KAK9424124.1"/>
    </source>
</evidence>
<dbReference type="SUPFAM" id="SSF51182">
    <property type="entry name" value="RmlC-like cupins"/>
    <property type="match status" value="1"/>
</dbReference>
<organism evidence="1 2">
    <name type="scientific">Seiridium unicorne</name>
    <dbReference type="NCBI Taxonomy" id="138068"/>
    <lineage>
        <taxon>Eukaryota</taxon>
        <taxon>Fungi</taxon>
        <taxon>Dikarya</taxon>
        <taxon>Ascomycota</taxon>
        <taxon>Pezizomycotina</taxon>
        <taxon>Sordariomycetes</taxon>
        <taxon>Xylariomycetidae</taxon>
        <taxon>Amphisphaeriales</taxon>
        <taxon>Sporocadaceae</taxon>
        <taxon>Seiridium</taxon>
    </lineage>
</organism>
<dbReference type="InterPro" id="IPR014710">
    <property type="entry name" value="RmlC-like_jellyroll"/>
</dbReference>
<reference evidence="1 2" key="1">
    <citation type="journal article" date="2024" name="J. Plant Pathol.">
        <title>Sequence and assembly of the genome of Seiridium unicorne, isolate CBS 538.82, causal agent of cypress canker disease.</title>
        <authorList>
            <person name="Scali E."/>
            <person name="Rocca G.D."/>
            <person name="Danti R."/>
            <person name="Garbelotto M."/>
            <person name="Barberini S."/>
            <person name="Baroncelli R."/>
            <person name="Emiliani G."/>
        </authorList>
    </citation>
    <scope>NUCLEOTIDE SEQUENCE [LARGE SCALE GENOMIC DNA]</scope>
    <source>
        <strain evidence="1 2">BM-138-508</strain>
    </source>
</reference>
<dbReference type="CDD" id="cd02219">
    <property type="entry name" value="cupin_YjlB-like"/>
    <property type="match status" value="1"/>
</dbReference>
<protein>
    <recommendedName>
        <fullName evidence="3">Cupin type-1 domain-containing protein</fullName>
    </recommendedName>
</protein>
<evidence type="ECO:0000313" key="2">
    <source>
        <dbReference type="Proteomes" id="UP001408356"/>
    </source>
</evidence>
<gene>
    <name evidence="1" type="ORF">SUNI508_03612</name>
</gene>
<accession>A0ABR2VC72</accession>